<evidence type="ECO:0000313" key="2">
    <source>
        <dbReference type="EMBL" id="PPS22284.1"/>
    </source>
</evidence>
<proteinExistence type="predicted"/>
<feature type="non-terminal residue" evidence="2">
    <location>
        <position position="92"/>
    </location>
</feature>
<accession>A0ABX5B650</accession>
<dbReference type="Pfam" id="PF00381">
    <property type="entry name" value="PTS-HPr"/>
    <property type="match status" value="1"/>
</dbReference>
<protein>
    <recommendedName>
        <fullName evidence="1">HPr domain-containing protein</fullName>
    </recommendedName>
</protein>
<comment type="caution">
    <text evidence="2">The sequence shown here is derived from an EMBL/GenBank/DDBJ whole genome shotgun (WGS) entry which is preliminary data.</text>
</comment>
<organism evidence="2 3">
    <name type="scientific">Brachyspira murdochii</name>
    <dbReference type="NCBI Taxonomy" id="84378"/>
    <lineage>
        <taxon>Bacteria</taxon>
        <taxon>Pseudomonadati</taxon>
        <taxon>Spirochaetota</taxon>
        <taxon>Spirochaetia</taxon>
        <taxon>Brachyspirales</taxon>
        <taxon>Brachyspiraceae</taxon>
        <taxon>Brachyspira</taxon>
    </lineage>
</organism>
<dbReference type="InterPro" id="IPR035895">
    <property type="entry name" value="HPr-like_sf"/>
</dbReference>
<gene>
    <name evidence="2" type="ORF">DJ52_05900</name>
</gene>
<evidence type="ECO:0000313" key="3">
    <source>
        <dbReference type="Proteomes" id="UP000238924"/>
    </source>
</evidence>
<dbReference type="Gene3D" id="3.30.1340.10">
    <property type="entry name" value="HPr-like"/>
    <property type="match status" value="1"/>
</dbReference>
<dbReference type="SUPFAM" id="SSF55594">
    <property type="entry name" value="HPr-like"/>
    <property type="match status" value="1"/>
</dbReference>
<feature type="domain" description="HPr" evidence="1">
    <location>
        <begin position="6"/>
        <end position="86"/>
    </location>
</feature>
<dbReference type="InterPro" id="IPR000032">
    <property type="entry name" value="HPr-like"/>
</dbReference>
<dbReference type="RefSeq" id="WP_181039117.1">
    <property type="nucleotide sequence ID" value="NZ_JJMJ01000087.1"/>
</dbReference>
<name>A0ABX5B650_9SPIR</name>
<dbReference type="PROSITE" id="PS00589">
    <property type="entry name" value="PTS_HPR_SER"/>
    <property type="match status" value="1"/>
</dbReference>
<dbReference type="Proteomes" id="UP000238924">
    <property type="component" value="Unassembled WGS sequence"/>
</dbReference>
<evidence type="ECO:0000259" key="1">
    <source>
        <dbReference type="Pfam" id="PF00381"/>
    </source>
</evidence>
<keyword evidence="3" id="KW-1185">Reference proteome</keyword>
<dbReference type="EMBL" id="JJMJ01000087">
    <property type="protein sequence ID" value="PPS22284.1"/>
    <property type="molecule type" value="Genomic_DNA"/>
</dbReference>
<reference evidence="2 3" key="1">
    <citation type="submission" date="2014-04" db="EMBL/GenBank/DDBJ databases">
        <title>Whole genome sequence of 'Brachyspira hampsonii' D13-03603F2.</title>
        <authorList>
            <person name="Patterson A.H."/>
            <person name="Chaban B."/>
            <person name="Fernando C."/>
            <person name="Harding J.C."/>
            <person name="Hill J.E."/>
        </authorList>
    </citation>
    <scope>NUCLEOTIDE SEQUENCE [LARGE SCALE GENOMIC DNA]</scope>
    <source>
        <strain evidence="2 3">D13-03603F2</strain>
    </source>
</reference>
<dbReference type="InterPro" id="IPR002114">
    <property type="entry name" value="PTS_HPr_Ser_P_site"/>
</dbReference>
<sequence>MEDFISKEFECRNSLTSDNKIVNSIVDFLRTIDDKIEIENQNGKIVNAKSFVKMMGIDIKYGFRFKLYVYGNDKENNLKRIEDILEKKEFYT</sequence>